<dbReference type="InterPro" id="IPR002541">
    <property type="entry name" value="Cyt_c_assembly"/>
</dbReference>
<sequence>MDWTDIFSYLSLALYAPATVAALAGVLGRSMRVKRLSCLLCAAGFAAHSLWLVAALASGAFSAVSRGFYLLPLSWFLVLAGLFMARRQHMDIALYFAAPWAFFLCACALGFSSTPGAMPMAGPLFVLHLAAIFVGVGVMAVAAGAGALFLWQEGAIKKKMPLEGFRKDLPALGALDRVNAMATLIGFPCYSLGVLCGFLWARISWGSFVSGDMKEWVSLIILAVYALLFHQRQALGWRGRKPAILALVIFSASLFSMFVVNTVFPTQHGF</sequence>
<dbReference type="RefSeq" id="WP_304122637.1">
    <property type="nucleotide sequence ID" value="NZ_DYZA01000164.1"/>
</dbReference>
<evidence type="ECO:0000256" key="4">
    <source>
        <dbReference type="ARBA" id="ARBA00022989"/>
    </source>
</evidence>
<dbReference type="PANTHER" id="PTHR30071">
    <property type="entry name" value="HEME EXPORTER PROTEIN C"/>
    <property type="match status" value="1"/>
</dbReference>
<reference evidence="8" key="2">
    <citation type="submission" date="2021-09" db="EMBL/GenBank/DDBJ databases">
        <authorList>
            <person name="Gilroy R."/>
        </authorList>
    </citation>
    <scope>NUCLEOTIDE SEQUENCE</scope>
    <source>
        <strain evidence="8">ChiGjej2B2-19336</strain>
    </source>
</reference>
<feature type="transmembrane region" description="Helical" evidence="6">
    <location>
        <begin position="125"/>
        <end position="151"/>
    </location>
</feature>
<feature type="domain" description="Cytochrome c assembly protein" evidence="7">
    <location>
        <begin position="71"/>
        <end position="264"/>
    </location>
</feature>
<name>A0A921AWD8_9BACT</name>
<feature type="transmembrane region" description="Helical" evidence="6">
    <location>
        <begin position="213"/>
        <end position="230"/>
    </location>
</feature>
<accession>A0A921AWD8</accession>
<comment type="subcellular location">
    <subcellularLocation>
        <location evidence="1">Membrane</location>
        <topology evidence="1">Multi-pass membrane protein</topology>
    </subcellularLocation>
</comment>
<comment type="caution">
    <text evidence="8">The sequence shown here is derived from an EMBL/GenBank/DDBJ whole genome shotgun (WGS) entry which is preliminary data.</text>
</comment>
<evidence type="ECO:0000256" key="1">
    <source>
        <dbReference type="ARBA" id="ARBA00004141"/>
    </source>
</evidence>
<evidence type="ECO:0000256" key="6">
    <source>
        <dbReference type="SAM" id="Phobius"/>
    </source>
</evidence>
<dbReference type="GO" id="GO:0017004">
    <property type="term" value="P:cytochrome complex assembly"/>
    <property type="evidence" value="ECO:0007669"/>
    <property type="project" value="UniProtKB-KW"/>
</dbReference>
<feature type="transmembrane region" description="Helical" evidence="6">
    <location>
        <begin position="180"/>
        <end position="201"/>
    </location>
</feature>
<keyword evidence="2 6" id="KW-0812">Transmembrane</keyword>
<dbReference type="EMBL" id="DYZA01000164">
    <property type="protein sequence ID" value="HJD97587.1"/>
    <property type="molecule type" value="Genomic_DNA"/>
</dbReference>
<organism evidence="8 9">
    <name type="scientific">Mailhella massiliensis</name>
    <dbReference type="NCBI Taxonomy" id="1903261"/>
    <lineage>
        <taxon>Bacteria</taxon>
        <taxon>Pseudomonadati</taxon>
        <taxon>Thermodesulfobacteriota</taxon>
        <taxon>Desulfovibrionia</taxon>
        <taxon>Desulfovibrionales</taxon>
        <taxon>Desulfovibrionaceae</taxon>
        <taxon>Mailhella</taxon>
    </lineage>
</organism>
<dbReference type="GO" id="GO:0005886">
    <property type="term" value="C:plasma membrane"/>
    <property type="evidence" value="ECO:0007669"/>
    <property type="project" value="TreeGrafter"/>
</dbReference>
<evidence type="ECO:0000259" key="7">
    <source>
        <dbReference type="Pfam" id="PF01578"/>
    </source>
</evidence>
<dbReference type="Pfam" id="PF01578">
    <property type="entry name" value="Cytochrom_C_asm"/>
    <property type="match status" value="1"/>
</dbReference>
<evidence type="ECO:0000256" key="3">
    <source>
        <dbReference type="ARBA" id="ARBA00022748"/>
    </source>
</evidence>
<gene>
    <name evidence="8" type="ORF">K8W16_08085</name>
</gene>
<evidence type="ECO:0000313" key="9">
    <source>
        <dbReference type="Proteomes" id="UP000698963"/>
    </source>
</evidence>
<dbReference type="AlphaFoldDB" id="A0A921AWD8"/>
<proteinExistence type="predicted"/>
<dbReference type="Proteomes" id="UP000698963">
    <property type="component" value="Unassembled WGS sequence"/>
</dbReference>
<evidence type="ECO:0000256" key="5">
    <source>
        <dbReference type="ARBA" id="ARBA00023136"/>
    </source>
</evidence>
<feature type="transmembrane region" description="Helical" evidence="6">
    <location>
        <begin position="92"/>
        <end position="113"/>
    </location>
</feature>
<keyword evidence="5 6" id="KW-0472">Membrane</keyword>
<reference evidence="8" key="1">
    <citation type="journal article" date="2021" name="PeerJ">
        <title>Extensive microbial diversity within the chicken gut microbiome revealed by metagenomics and culture.</title>
        <authorList>
            <person name="Gilroy R."/>
            <person name="Ravi A."/>
            <person name="Getino M."/>
            <person name="Pursley I."/>
            <person name="Horton D.L."/>
            <person name="Alikhan N.F."/>
            <person name="Baker D."/>
            <person name="Gharbi K."/>
            <person name="Hall N."/>
            <person name="Watson M."/>
            <person name="Adriaenssens E.M."/>
            <person name="Foster-Nyarko E."/>
            <person name="Jarju S."/>
            <person name="Secka A."/>
            <person name="Antonio M."/>
            <person name="Oren A."/>
            <person name="Chaudhuri R.R."/>
            <person name="La Ragione R."/>
            <person name="Hildebrand F."/>
            <person name="Pallen M.J."/>
        </authorList>
    </citation>
    <scope>NUCLEOTIDE SEQUENCE</scope>
    <source>
        <strain evidence="8">ChiGjej2B2-19336</strain>
    </source>
</reference>
<evidence type="ECO:0000256" key="2">
    <source>
        <dbReference type="ARBA" id="ARBA00022692"/>
    </source>
</evidence>
<protein>
    <submittedName>
        <fullName evidence="8">Cytochrome c biogenesis protein</fullName>
    </submittedName>
</protein>
<feature type="transmembrane region" description="Helical" evidence="6">
    <location>
        <begin position="39"/>
        <end position="61"/>
    </location>
</feature>
<feature type="transmembrane region" description="Helical" evidence="6">
    <location>
        <begin position="242"/>
        <end position="264"/>
    </location>
</feature>
<evidence type="ECO:0000313" key="8">
    <source>
        <dbReference type="EMBL" id="HJD97587.1"/>
    </source>
</evidence>
<keyword evidence="3" id="KW-0201">Cytochrome c-type biogenesis</keyword>
<feature type="transmembrane region" description="Helical" evidence="6">
    <location>
        <begin position="6"/>
        <end position="27"/>
    </location>
</feature>
<dbReference type="GO" id="GO:0020037">
    <property type="term" value="F:heme binding"/>
    <property type="evidence" value="ECO:0007669"/>
    <property type="project" value="InterPro"/>
</dbReference>
<dbReference type="InterPro" id="IPR045062">
    <property type="entry name" value="Cyt_c_biogenesis_CcsA/CcmC"/>
</dbReference>
<feature type="transmembrane region" description="Helical" evidence="6">
    <location>
        <begin position="67"/>
        <end position="85"/>
    </location>
</feature>
<dbReference type="PANTHER" id="PTHR30071:SF1">
    <property type="entry name" value="CYTOCHROME B_B6 PROTEIN-RELATED"/>
    <property type="match status" value="1"/>
</dbReference>
<keyword evidence="4 6" id="KW-1133">Transmembrane helix</keyword>